<dbReference type="Proteomes" id="UP000233325">
    <property type="component" value="Unassembled WGS sequence"/>
</dbReference>
<dbReference type="InterPro" id="IPR055378">
    <property type="entry name" value="GH3_C"/>
</dbReference>
<sequence>MLKNHSLTSIIFARRRRALQRSVENPFDAQNKILRYLLRKGRHTVFGRDHGFDNIKSYDDYRRLVPLRRYEDIKVYIERLLHGERNVLWPEKINYFSKSSGTTGSKSKYIPVSNSALNKCHYRGGRSLLACYFAQNLNSNLLLGQNFALGGSKQADEIGDGKYIADVSVILMKKLPWWAQLRRSPRFSVAAMSEWEEKLSRISEIIAYQNIVSLSGVPSWNLALAKKILEITGKSTLREVWPKLELFIHGGTSMAPYREQFKSLVGADDMNYLEVYNASEGFFAFQDKLERNDMLLFVDGGVFYEFLPMEEINKPKPRALGLDEVELNKNYALVISTNAGLWRYIIGDTIKFTSLKPFRIVITGRTKSFINACGEELVVENADEAVKEACRQTESLVKEYMAAPLFGEGNEAVACHQWIFEFEKAPADLDAFGVYLDIELRRRNSDYEAKRHKDMNLGTPRIIIARENLFYDWLKQKKRLGGQSKVPRLANDREIIESLLSLNNERMSLEEKETSNVLAL</sequence>
<dbReference type="Pfam" id="PF03321">
    <property type="entry name" value="GH3"/>
    <property type="match status" value="1"/>
</dbReference>
<dbReference type="GO" id="GO:0005737">
    <property type="term" value="C:cytoplasm"/>
    <property type="evidence" value="ECO:0007669"/>
    <property type="project" value="TreeGrafter"/>
</dbReference>
<feature type="domain" description="GH3 C-terminal" evidence="2">
    <location>
        <begin position="380"/>
        <end position="494"/>
    </location>
</feature>
<dbReference type="Pfam" id="PF23572">
    <property type="entry name" value="GH3_C"/>
    <property type="match status" value="1"/>
</dbReference>
<dbReference type="InterPro" id="IPR042099">
    <property type="entry name" value="ANL_N_sf"/>
</dbReference>
<organism evidence="3 4">
    <name type="scientific">Candidatus Falkowbacteria bacterium HGW-Falkowbacteria-2</name>
    <dbReference type="NCBI Taxonomy" id="2013769"/>
    <lineage>
        <taxon>Bacteria</taxon>
        <taxon>Candidatus Falkowiibacteriota</taxon>
    </lineage>
</organism>
<evidence type="ECO:0000259" key="1">
    <source>
        <dbReference type="Pfam" id="PF23571"/>
    </source>
</evidence>
<feature type="domain" description="GH3 middle" evidence="1">
    <location>
        <begin position="297"/>
        <end position="365"/>
    </location>
</feature>
<dbReference type="PANTHER" id="PTHR31901">
    <property type="entry name" value="GH3 DOMAIN-CONTAINING PROTEIN"/>
    <property type="match status" value="1"/>
</dbReference>
<name>A0A2N2DXZ0_9BACT</name>
<protein>
    <recommendedName>
        <fullName evidence="5">GH3 auxin-responsive promoter</fullName>
    </recommendedName>
</protein>
<dbReference type="AlphaFoldDB" id="A0A2N2DXZ0"/>
<dbReference type="Pfam" id="PF23571">
    <property type="entry name" value="GH3_M"/>
    <property type="match status" value="1"/>
</dbReference>
<accession>A0A2N2DXZ0</accession>
<comment type="caution">
    <text evidence="3">The sequence shown here is derived from an EMBL/GenBank/DDBJ whole genome shotgun (WGS) entry which is preliminary data.</text>
</comment>
<dbReference type="GO" id="GO:0016881">
    <property type="term" value="F:acid-amino acid ligase activity"/>
    <property type="evidence" value="ECO:0007669"/>
    <property type="project" value="TreeGrafter"/>
</dbReference>
<proteinExistence type="predicted"/>
<dbReference type="Gene3D" id="3.40.50.12780">
    <property type="entry name" value="N-terminal domain of ligase-like"/>
    <property type="match status" value="1"/>
</dbReference>
<evidence type="ECO:0000313" key="3">
    <source>
        <dbReference type="EMBL" id="PKM87349.1"/>
    </source>
</evidence>
<evidence type="ECO:0008006" key="5">
    <source>
        <dbReference type="Google" id="ProtNLM"/>
    </source>
</evidence>
<dbReference type="PANTHER" id="PTHR31901:SF9">
    <property type="entry name" value="GH3 DOMAIN-CONTAINING PROTEIN"/>
    <property type="match status" value="1"/>
</dbReference>
<dbReference type="EMBL" id="PHAH01000047">
    <property type="protein sequence ID" value="PKM87349.1"/>
    <property type="molecule type" value="Genomic_DNA"/>
</dbReference>
<evidence type="ECO:0000259" key="2">
    <source>
        <dbReference type="Pfam" id="PF23572"/>
    </source>
</evidence>
<reference evidence="3 4" key="1">
    <citation type="journal article" date="2017" name="ISME J.">
        <title>Potential for microbial H2 and metal transformations associated with novel bacteria and archaea in deep terrestrial subsurface sediments.</title>
        <authorList>
            <person name="Hernsdorf A.W."/>
            <person name="Amano Y."/>
            <person name="Miyakawa K."/>
            <person name="Ise K."/>
            <person name="Suzuki Y."/>
            <person name="Anantharaman K."/>
            <person name="Probst A."/>
            <person name="Burstein D."/>
            <person name="Thomas B.C."/>
            <person name="Banfield J.F."/>
        </authorList>
    </citation>
    <scope>NUCLEOTIDE SEQUENCE [LARGE SCALE GENOMIC DNA]</scope>
    <source>
        <strain evidence="3">HGW-Falkowbacteria-2</strain>
    </source>
</reference>
<dbReference type="InterPro" id="IPR055377">
    <property type="entry name" value="GH3_M"/>
</dbReference>
<dbReference type="InterPro" id="IPR004993">
    <property type="entry name" value="GH3"/>
</dbReference>
<gene>
    <name evidence="3" type="ORF">CVU83_03120</name>
</gene>
<evidence type="ECO:0000313" key="4">
    <source>
        <dbReference type="Proteomes" id="UP000233325"/>
    </source>
</evidence>